<evidence type="ECO:0000313" key="1">
    <source>
        <dbReference type="Proteomes" id="UP000887580"/>
    </source>
</evidence>
<accession>A0AC35F6S2</accession>
<organism evidence="1 2">
    <name type="scientific">Panagrolaimus sp. PS1159</name>
    <dbReference type="NCBI Taxonomy" id="55785"/>
    <lineage>
        <taxon>Eukaryota</taxon>
        <taxon>Metazoa</taxon>
        <taxon>Ecdysozoa</taxon>
        <taxon>Nematoda</taxon>
        <taxon>Chromadorea</taxon>
        <taxon>Rhabditida</taxon>
        <taxon>Tylenchina</taxon>
        <taxon>Panagrolaimomorpha</taxon>
        <taxon>Panagrolaimoidea</taxon>
        <taxon>Panagrolaimidae</taxon>
        <taxon>Panagrolaimus</taxon>
    </lineage>
</organism>
<evidence type="ECO:0000313" key="2">
    <source>
        <dbReference type="WBParaSite" id="PS1159_v2.g14403.t1"/>
    </source>
</evidence>
<name>A0AC35F6S2_9BILA</name>
<dbReference type="Proteomes" id="UP000887580">
    <property type="component" value="Unplaced"/>
</dbReference>
<dbReference type="WBParaSite" id="PS1159_v2.g14403.t1">
    <property type="protein sequence ID" value="PS1159_v2.g14403.t1"/>
    <property type="gene ID" value="PS1159_v2.g14403"/>
</dbReference>
<protein>
    <submittedName>
        <fullName evidence="2">Protein kinase domain-containing protein</fullName>
    </submittedName>
</protein>
<proteinExistence type="predicted"/>
<reference evidence="2" key="1">
    <citation type="submission" date="2022-11" db="UniProtKB">
        <authorList>
            <consortium name="WormBaseParasite"/>
        </authorList>
    </citation>
    <scope>IDENTIFICATION</scope>
</reference>
<sequence>MAATQQIIIPFNVINKNNLHVPARAKQVLERLSSLDHKNIAKNIGIIEISDKIYILLENDSFGTLSAYFGKGFEVSEEKAEQKAKDLFRQIVTGVHFLHSNKVAHCGLNPTSIMVDSNGIVKLTDAGLGPLCIEHSLIELSFVAPETINNNYNGFKADIYSLGIIFRYILNELHAPMTPECITLFEKLTSDPTVRPSAGALLKDNWLA</sequence>